<dbReference type="PANTHER" id="PTHR34452">
    <property type="entry name" value="MYOSIN HEAVY CHAIN-RELATED PROTEIN"/>
    <property type="match status" value="1"/>
</dbReference>
<evidence type="ECO:0000313" key="2">
    <source>
        <dbReference type="Proteomes" id="UP001237642"/>
    </source>
</evidence>
<organism evidence="1 2">
    <name type="scientific">Heracleum sosnowskyi</name>
    <dbReference type="NCBI Taxonomy" id="360622"/>
    <lineage>
        <taxon>Eukaryota</taxon>
        <taxon>Viridiplantae</taxon>
        <taxon>Streptophyta</taxon>
        <taxon>Embryophyta</taxon>
        <taxon>Tracheophyta</taxon>
        <taxon>Spermatophyta</taxon>
        <taxon>Magnoliopsida</taxon>
        <taxon>eudicotyledons</taxon>
        <taxon>Gunneridae</taxon>
        <taxon>Pentapetalae</taxon>
        <taxon>asterids</taxon>
        <taxon>campanulids</taxon>
        <taxon>Apiales</taxon>
        <taxon>Apiaceae</taxon>
        <taxon>Apioideae</taxon>
        <taxon>apioid superclade</taxon>
        <taxon>Tordylieae</taxon>
        <taxon>Tordyliinae</taxon>
        <taxon>Heracleum</taxon>
    </lineage>
</organism>
<dbReference type="EMBL" id="JAUIZM010000002">
    <property type="protein sequence ID" value="KAK1397420.1"/>
    <property type="molecule type" value="Genomic_DNA"/>
</dbReference>
<proteinExistence type="predicted"/>
<dbReference type="AlphaFoldDB" id="A0AAD8J7T8"/>
<accession>A0AAD8J7T8</accession>
<comment type="caution">
    <text evidence="1">The sequence shown here is derived from an EMBL/GenBank/DDBJ whole genome shotgun (WGS) entry which is preliminary data.</text>
</comment>
<dbReference type="Proteomes" id="UP001237642">
    <property type="component" value="Unassembled WGS sequence"/>
</dbReference>
<protein>
    <submittedName>
        <fullName evidence="1">Centromere-associated protein E</fullName>
    </submittedName>
</protein>
<reference evidence="1" key="2">
    <citation type="submission" date="2023-05" db="EMBL/GenBank/DDBJ databases">
        <authorList>
            <person name="Schelkunov M.I."/>
        </authorList>
    </citation>
    <scope>NUCLEOTIDE SEQUENCE</scope>
    <source>
        <strain evidence="1">Hsosn_3</strain>
        <tissue evidence="1">Leaf</tissue>
    </source>
</reference>
<reference evidence="1" key="1">
    <citation type="submission" date="2023-02" db="EMBL/GenBank/DDBJ databases">
        <title>Genome of toxic invasive species Heracleum sosnowskyi carries increased number of genes despite the absence of recent whole-genome duplications.</title>
        <authorList>
            <person name="Schelkunov M."/>
            <person name="Shtratnikova V."/>
            <person name="Makarenko M."/>
            <person name="Klepikova A."/>
            <person name="Omelchenko D."/>
            <person name="Novikova G."/>
            <person name="Obukhova E."/>
            <person name="Bogdanov V."/>
            <person name="Penin A."/>
            <person name="Logacheva M."/>
        </authorList>
    </citation>
    <scope>NUCLEOTIDE SEQUENCE</scope>
    <source>
        <strain evidence="1">Hsosn_3</strain>
        <tissue evidence="1">Leaf</tissue>
    </source>
</reference>
<gene>
    <name evidence="1" type="ORF">POM88_007283</name>
</gene>
<sequence>MIVLKDKLDEQKGHIALMEKSNIESFKFQNQIGEVTRKLSEQILGTEEFKTLYVHLKELKDKAEAECLLAREKKGPEGPSFAVQGSLPIAFTKEKCETKLQELRQQLSISKKHGEEMLWKLQDVNDLEDR</sequence>
<evidence type="ECO:0000313" key="1">
    <source>
        <dbReference type="EMBL" id="KAK1397420.1"/>
    </source>
</evidence>
<dbReference type="PANTHER" id="PTHR34452:SF1">
    <property type="entry name" value="SPORULATION-SPECIFIC PROTEIN"/>
    <property type="match status" value="1"/>
</dbReference>
<keyword evidence="2" id="KW-1185">Reference proteome</keyword>
<name>A0AAD8J7T8_9APIA</name>